<dbReference type="Pfam" id="PF14464">
    <property type="entry name" value="Prok-JAB"/>
    <property type="match status" value="1"/>
</dbReference>
<dbReference type="InterPro" id="IPR051929">
    <property type="entry name" value="VirAsm_ModProt"/>
</dbReference>
<dbReference type="EMBL" id="CP003261">
    <property type="protein sequence ID" value="AGK99068.1"/>
    <property type="molecule type" value="Genomic_DNA"/>
</dbReference>
<sequence length="142" mass="16513">MTQAGDYMIYIEKKEYEKIIEQAKKEFPNECCGFLAGNKKDQDLFIKTAYAMTNIDASSEHFSMDPKDQFKAVKAIREENMELIGNYHSHPYTPSRPSEEDKRLAYDPKAIYGILSLEKEVPVFNLFKIEKGNVEKIQYEII</sequence>
<proteinExistence type="predicted"/>
<dbReference type="Proteomes" id="UP000013523">
    <property type="component" value="Chromosome"/>
</dbReference>
<accession>R4K946</accession>
<dbReference type="GO" id="GO:0008235">
    <property type="term" value="F:metalloexopeptidase activity"/>
    <property type="evidence" value="ECO:0007669"/>
    <property type="project" value="TreeGrafter"/>
</dbReference>
<feature type="domain" description="MPN" evidence="6">
    <location>
        <begin position="9"/>
        <end position="142"/>
    </location>
</feature>
<keyword evidence="5" id="KW-0482">Metalloprotease</keyword>
<keyword evidence="2" id="KW-0479">Metal-binding</keyword>
<evidence type="ECO:0000256" key="4">
    <source>
        <dbReference type="ARBA" id="ARBA00022833"/>
    </source>
</evidence>
<dbReference type="eggNOG" id="COG1310">
    <property type="taxonomic scope" value="Bacteria"/>
</dbReference>
<dbReference type="Gene3D" id="3.40.140.10">
    <property type="entry name" value="Cytidine Deaminase, domain 2"/>
    <property type="match status" value="1"/>
</dbReference>
<dbReference type="HOGENOM" id="CLU_116765_1_1_9"/>
<keyword evidence="1 7" id="KW-0645">Protease</keyword>
<reference evidence="7 8" key="1">
    <citation type="submission" date="2012-01" db="EMBL/GenBank/DDBJ databases">
        <title>Complete sequence of chromosome of Clostridium pasteurianum BC1.</title>
        <authorList>
            <consortium name="US DOE Joint Genome Institute"/>
            <person name="Lucas S."/>
            <person name="Han J."/>
            <person name="Lapidus A."/>
            <person name="Cheng J.-F."/>
            <person name="Goodwin L."/>
            <person name="Pitluck S."/>
            <person name="Peters L."/>
            <person name="Mikhailova N."/>
            <person name="Teshima H."/>
            <person name="Detter J.C."/>
            <person name="Han C."/>
            <person name="Tapia R."/>
            <person name="Land M."/>
            <person name="Hauser L."/>
            <person name="Kyrpides N."/>
            <person name="Ivanova N."/>
            <person name="Pagani I."/>
            <person name="Dunn J."/>
            <person name="Taghavi S."/>
            <person name="Francis A."/>
            <person name="van der Lelie D."/>
            <person name="Woyke T."/>
        </authorList>
    </citation>
    <scope>NUCLEOTIDE SEQUENCE [LARGE SCALE GENOMIC DNA]</scope>
    <source>
        <strain evidence="7 8">BC1</strain>
    </source>
</reference>
<evidence type="ECO:0000256" key="5">
    <source>
        <dbReference type="ARBA" id="ARBA00023049"/>
    </source>
</evidence>
<organism evidence="7 8">
    <name type="scientific">Clostridium pasteurianum BC1</name>
    <dbReference type="NCBI Taxonomy" id="86416"/>
    <lineage>
        <taxon>Bacteria</taxon>
        <taxon>Bacillati</taxon>
        <taxon>Bacillota</taxon>
        <taxon>Clostridia</taxon>
        <taxon>Eubacteriales</taxon>
        <taxon>Clostridiaceae</taxon>
        <taxon>Clostridium</taxon>
    </lineage>
</organism>
<keyword evidence="4" id="KW-0862">Zinc</keyword>
<dbReference type="InterPro" id="IPR000555">
    <property type="entry name" value="JAMM/MPN+_dom"/>
</dbReference>
<keyword evidence="3" id="KW-0378">Hydrolase</keyword>
<dbReference type="PANTHER" id="PTHR34858:SF1">
    <property type="entry name" value="CYSO-CYSTEINE PEPTIDASE"/>
    <property type="match status" value="1"/>
</dbReference>
<evidence type="ECO:0000259" key="6">
    <source>
        <dbReference type="PROSITE" id="PS50249"/>
    </source>
</evidence>
<dbReference type="STRING" id="86416.Clopa_4351"/>
<dbReference type="PROSITE" id="PS50249">
    <property type="entry name" value="MPN"/>
    <property type="match status" value="1"/>
</dbReference>
<keyword evidence="8" id="KW-1185">Reference proteome</keyword>
<evidence type="ECO:0000256" key="3">
    <source>
        <dbReference type="ARBA" id="ARBA00022801"/>
    </source>
</evidence>
<dbReference type="CDD" id="cd08070">
    <property type="entry name" value="MPN_like"/>
    <property type="match status" value="1"/>
</dbReference>
<dbReference type="SMART" id="SM00232">
    <property type="entry name" value="JAB_MPN"/>
    <property type="match status" value="1"/>
</dbReference>
<evidence type="ECO:0000256" key="2">
    <source>
        <dbReference type="ARBA" id="ARBA00022723"/>
    </source>
</evidence>
<evidence type="ECO:0000313" key="8">
    <source>
        <dbReference type="Proteomes" id="UP000013523"/>
    </source>
</evidence>
<evidence type="ECO:0000313" key="7">
    <source>
        <dbReference type="EMBL" id="AGK99068.1"/>
    </source>
</evidence>
<dbReference type="KEGG" id="cpas:Clopa_4351"/>
<dbReference type="GO" id="GO:0006508">
    <property type="term" value="P:proteolysis"/>
    <property type="evidence" value="ECO:0007669"/>
    <property type="project" value="UniProtKB-KW"/>
</dbReference>
<dbReference type="PATRIC" id="fig|86416.3.peg.4362"/>
<dbReference type="AlphaFoldDB" id="R4K946"/>
<protein>
    <submittedName>
        <fullName evidence="7">Putative metal-dependent protease of the PAD1/JAB1 superfamily</fullName>
    </submittedName>
</protein>
<dbReference type="GO" id="GO:0008270">
    <property type="term" value="F:zinc ion binding"/>
    <property type="evidence" value="ECO:0007669"/>
    <property type="project" value="TreeGrafter"/>
</dbReference>
<dbReference type="InterPro" id="IPR037518">
    <property type="entry name" value="MPN"/>
</dbReference>
<dbReference type="SUPFAM" id="SSF102712">
    <property type="entry name" value="JAB1/MPN domain"/>
    <property type="match status" value="1"/>
</dbReference>
<evidence type="ECO:0000256" key="1">
    <source>
        <dbReference type="ARBA" id="ARBA00022670"/>
    </source>
</evidence>
<name>R4K946_CLOPA</name>
<dbReference type="FunFam" id="3.40.140.10:FF:000085">
    <property type="entry name" value="Mov34/MPN/PAD-1 family protein"/>
    <property type="match status" value="1"/>
</dbReference>
<dbReference type="InterPro" id="IPR028090">
    <property type="entry name" value="JAB_dom_prok"/>
</dbReference>
<dbReference type="PANTHER" id="PTHR34858">
    <property type="entry name" value="CYSO-CYSTEINE PEPTIDASE"/>
    <property type="match status" value="1"/>
</dbReference>
<gene>
    <name evidence="7" type="ORF">Clopa_4351</name>
</gene>